<organism evidence="2 3">
    <name type="scientific">Penicillium solitum</name>
    <dbReference type="NCBI Taxonomy" id="60172"/>
    <lineage>
        <taxon>Eukaryota</taxon>
        <taxon>Fungi</taxon>
        <taxon>Dikarya</taxon>
        <taxon>Ascomycota</taxon>
        <taxon>Pezizomycotina</taxon>
        <taxon>Eurotiomycetes</taxon>
        <taxon>Eurotiomycetidae</taxon>
        <taxon>Eurotiales</taxon>
        <taxon>Aspergillaceae</taxon>
        <taxon>Penicillium</taxon>
    </lineage>
</organism>
<accession>A0A1V6R3W5</accession>
<proteinExistence type="predicted"/>
<keyword evidence="3" id="KW-1185">Reference proteome</keyword>
<evidence type="ECO:0000256" key="1">
    <source>
        <dbReference type="SAM" id="MobiDB-lite"/>
    </source>
</evidence>
<evidence type="ECO:0000313" key="3">
    <source>
        <dbReference type="Proteomes" id="UP000191612"/>
    </source>
</evidence>
<feature type="region of interest" description="Disordered" evidence="1">
    <location>
        <begin position="37"/>
        <end position="91"/>
    </location>
</feature>
<name>A0A1V6R3W5_9EURO</name>
<feature type="compositionally biased region" description="Polar residues" evidence="1">
    <location>
        <begin position="78"/>
        <end position="91"/>
    </location>
</feature>
<reference evidence="3" key="1">
    <citation type="journal article" date="2017" name="Nat. Microbiol.">
        <title>Global analysis of biosynthetic gene clusters reveals vast potential of secondary metabolite production in Penicillium species.</title>
        <authorList>
            <person name="Nielsen J.C."/>
            <person name="Grijseels S."/>
            <person name="Prigent S."/>
            <person name="Ji B."/>
            <person name="Dainat J."/>
            <person name="Nielsen K.F."/>
            <person name="Frisvad J.C."/>
            <person name="Workman M."/>
            <person name="Nielsen J."/>
        </authorList>
    </citation>
    <scope>NUCLEOTIDE SEQUENCE [LARGE SCALE GENOMIC DNA]</scope>
    <source>
        <strain evidence="3">IBT 29525</strain>
    </source>
</reference>
<dbReference type="AlphaFoldDB" id="A0A1V6R3W5"/>
<comment type="caution">
    <text evidence="2">The sequence shown here is derived from an EMBL/GenBank/DDBJ whole genome shotgun (WGS) entry which is preliminary data.</text>
</comment>
<sequence>MTAYPSSSSEVGDNFVLTRYLSSTEIPAAENSFIMSEYSVPDPETPNPKKSTLKLSKSTSTTSEHQTGRFANVPRAQSPGSAKSGQSTSSVTYNSRMYCSELEAGGILESDERPTESETILNILEDQNKGLQALSSDTSDMFDQCLRVPVNAATT</sequence>
<evidence type="ECO:0000313" key="2">
    <source>
        <dbReference type="EMBL" id="OQD96143.1"/>
    </source>
</evidence>
<gene>
    <name evidence="2" type="ORF">PENSOL_c017G11232</name>
</gene>
<feature type="compositionally biased region" description="Low complexity" evidence="1">
    <location>
        <begin position="49"/>
        <end position="63"/>
    </location>
</feature>
<dbReference type="Proteomes" id="UP000191612">
    <property type="component" value="Unassembled WGS sequence"/>
</dbReference>
<protein>
    <submittedName>
        <fullName evidence="2">Uncharacterized protein</fullName>
    </submittedName>
</protein>
<dbReference type="EMBL" id="MDYO01000017">
    <property type="protein sequence ID" value="OQD96143.1"/>
    <property type="molecule type" value="Genomic_DNA"/>
</dbReference>